<sequence length="70" mass="7983">MSNLSGNDLFNVSGKPKILLQPRIGKKQYAEFVSLLNKQFSGSWLVETKDPNDKVVGYYVDSGKKEQYKR</sequence>
<keyword evidence="2" id="KW-1185">Reference proteome</keyword>
<proteinExistence type="predicted"/>
<evidence type="ECO:0000313" key="1">
    <source>
        <dbReference type="EMBL" id="MCW0952927.1"/>
    </source>
</evidence>
<evidence type="ECO:0000313" key="2">
    <source>
        <dbReference type="Proteomes" id="UP001526225"/>
    </source>
</evidence>
<protein>
    <submittedName>
        <fullName evidence="1">Uncharacterized protein</fullName>
    </submittedName>
</protein>
<gene>
    <name evidence="1" type="ORF">OIT44_02430</name>
</gene>
<dbReference type="RefSeq" id="WP_213408202.1">
    <property type="nucleotide sequence ID" value="NZ_CP074441.1"/>
</dbReference>
<dbReference type="Proteomes" id="UP001526225">
    <property type="component" value="Unassembled WGS sequence"/>
</dbReference>
<organism evidence="1 2">
    <name type="scientific">Weissella ceti</name>
    <dbReference type="NCBI Taxonomy" id="759620"/>
    <lineage>
        <taxon>Bacteria</taxon>
        <taxon>Bacillati</taxon>
        <taxon>Bacillota</taxon>
        <taxon>Bacilli</taxon>
        <taxon>Lactobacillales</taxon>
        <taxon>Lactobacillaceae</taxon>
        <taxon>Weissella</taxon>
    </lineage>
</organism>
<accession>A0ABT3E4W5</accession>
<comment type="caution">
    <text evidence="1">The sequence shown here is derived from an EMBL/GenBank/DDBJ whole genome shotgun (WGS) entry which is preliminary data.</text>
</comment>
<name>A0ABT3E4W5_9LACO</name>
<reference evidence="1 2" key="1">
    <citation type="submission" date="2022-10" db="EMBL/GenBank/DDBJ databases">
        <title>Weissella fermenti sp. nov., isolated from fermented cabbage.</title>
        <authorList>
            <person name="Lee J.K."/>
            <person name="Baek J.H."/>
            <person name="Choi D.G."/>
            <person name="Kim J.M."/>
            <person name="Jeon C.O."/>
        </authorList>
    </citation>
    <scope>NUCLEOTIDE SEQUENCE [LARGE SCALE GENOMIC DNA]</scope>
    <source>
        <strain evidence="1 2">KACC 18534</strain>
    </source>
</reference>
<dbReference type="EMBL" id="JAOZFE010000002">
    <property type="protein sequence ID" value="MCW0952927.1"/>
    <property type="molecule type" value="Genomic_DNA"/>
</dbReference>